<protein>
    <submittedName>
        <fullName evidence="1">Uncharacterized protein</fullName>
    </submittedName>
</protein>
<dbReference type="RefSeq" id="WP_139232444.1">
    <property type="nucleotide sequence ID" value="NZ_FPCK01000001.1"/>
</dbReference>
<dbReference type="EMBL" id="FPCK01000001">
    <property type="protein sequence ID" value="SFV27010.1"/>
    <property type="molecule type" value="Genomic_DNA"/>
</dbReference>
<proteinExistence type="predicted"/>
<dbReference type="OrthoDB" id="7951222at2"/>
<gene>
    <name evidence="1" type="ORF">SAMN05216456_0175</name>
</gene>
<organism evidence="1 2">
    <name type="scientific">Devosia crocina</name>
    <dbReference type="NCBI Taxonomy" id="429728"/>
    <lineage>
        <taxon>Bacteria</taxon>
        <taxon>Pseudomonadati</taxon>
        <taxon>Pseudomonadota</taxon>
        <taxon>Alphaproteobacteria</taxon>
        <taxon>Hyphomicrobiales</taxon>
        <taxon>Devosiaceae</taxon>
        <taxon>Devosia</taxon>
    </lineage>
</organism>
<dbReference type="STRING" id="429728.SAMN05216456_0175"/>
<accession>A0A1I7MXA2</accession>
<sequence>MKPQIDRILEGVRPAELIQLQALAEGKSGFGAGSLQPLEDKGWVETVAGTPLITLTGRTLLDGVSRPGQ</sequence>
<keyword evidence="2" id="KW-1185">Reference proteome</keyword>
<name>A0A1I7MXA2_9HYPH</name>
<dbReference type="Proteomes" id="UP000199074">
    <property type="component" value="Unassembled WGS sequence"/>
</dbReference>
<evidence type="ECO:0000313" key="2">
    <source>
        <dbReference type="Proteomes" id="UP000199074"/>
    </source>
</evidence>
<evidence type="ECO:0000313" key="1">
    <source>
        <dbReference type="EMBL" id="SFV27010.1"/>
    </source>
</evidence>
<dbReference type="AlphaFoldDB" id="A0A1I7MXA2"/>
<reference evidence="1 2" key="1">
    <citation type="submission" date="2016-10" db="EMBL/GenBank/DDBJ databases">
        <authorList>
            <person name="de Groot N.N."/>
        </authorList>
    </citation>
    <scope>NUCLEOTIDE SEQUENCE [LARGE SCALE GENOMIC DNA]</scope>
    <source>
        <strain evidence="1 2">IPL20</strain>
    </source>
</reference>